<comment type="caution">
    <text evidence="4">The sequence shown here is derived from an EMBL/GenBank/DDBJ whole genome shotgun (WGS) entry which is preliminary data.</text>
</comment>
<proteinExistence type="predicted"/>
<dbReference type="Gene3D" id="3.30.1150.10">
    <property type="match status" value="1"/>
</dbReference>
<keyword evidence="1" id="KW-0472">Membrane</keyword>
<dbReference type="PANTHER" id="PTHR34978">
    <property type="entry name" value="POSSIBLE SENSOR-TRANSDUCER PROTEIN BLAR"/>
    <property type="match status" value="1"/>
</dbReference>
<feature type="transmembrane region" description="Helical" evidence="1">
    <location>
        <begin position="98"/>
        <end position="119"/>
    </location>
</feature>
<evidence type="ECO:0000259" key="3">
    <source>
        <dbReference type="Pfam" id="PF05569"/>
    </source>
</evidence>
<feature type="transmembrane region" description="Helical" evidence="1">
    <location>
        <begin position="6"/>
        <end position="22"/>
    </location>
</feature>
<gene>
    <name evidence="4" type="ORF">GCM10009430_08960</name>
</gene>
<feature type="transmembrane region" description="Helical" evidence="1">
    <location>
        <begin position="275"/>
        <end position="292"/>
    </location>
</feature>
<feature type="domain" description="TonB C-terminal" evidence="2">
    <location>
        <begin position="437"/>
        <end position="494"/>
    </location>
</feature>
<dbReference type="Pfam" id="PF03544">
    <property type="entry name" value="TonB_C"/>
    <property type="match status" value="1"/>
</dbReference>
<dbReference type="InterPro" id="IPR052173">
    <property type="entry name" value="Beta-lactam_resp_regulator"/>
</dbReference>
<keyword evidence="5" id="KW-1185">Reference proteome</keyword>
<dbReference type="Proteomes" id="UP001501758">
    <property type="component" value="Unassembled WGS sequence"/>
</dbReference>
<evidence type="ECO:0000313" key="5">
    <source>
        <dbReference type="Proteomes" id="UP001501758"/>
    </source>
</evidence>
<dbReference type="InterPro" id="IPR008756">
    <property type="entry name" value="Peptidase_M56"/>
</dbReference>
<accession>A0ABP3TQ45</accession>
<dbReference type="SUPFAM" id="SSF74653">
    <property type="entry name" value="TolA/TonB C-terminal domain"/>
    <property type="match status" value="1"/>
</dbReference>
<evidence type="ECO:0008006" key="6">
    <source>
        <dbReference type="Google" id="ProtNLM"/>
    </source>
</evidence>
<organism evidence="4 5">
    <name type="scientific">Aquimarina litoralis</name>
    <dbReference type="NCBI Taxonomy" id="584605"/>
    <lineage>
        <taxon>Bacteria</taxon>
        <taxon>Pseudomonadati</taxon>
        <taxon>Bacteroidota</taxon>
        <taxon>Flavobacteriia</taxon>
        <taxon>Flavobacteriales</taxon>
        <taxon>Flavobacteriaceae</taxon>
        <taxon>Aquimarina</taxon>
    </lineage>
</organism>
<keyword evidence="1" id="KW-1133">Transmembrane helix</keyword>
<keyword evidence="1" id="KW-0812">Transmembrane</keyword>
<dbReference type="CDD" id="cd07341">
    <property type="entry name" value="M56_BlaR1_MecR1_like"/>
    <property type="match status" value="1"/>
</dbReference>
<dbReference type="EMBL" id="BAAAGE010000001">
    <property type="protein sequence ID" value="GAA0715042.1"/>
    <property type="molecule type" value="Genomic_DNA"/>
</dbReference>
<evidence type="ECO:0000259" key="2">
    <source>
        <dbReference type="Pfam" id="PF03544"/>
    </source>
</evidence>
<reference evidence="5" key="1">
    <citation type="journal article" date="2019" name="Int. J. Syst. Evol. Microbiol.">
        <title>The Global Catalogue of Microorganisms (GCM) 10K type strain sequencing project: providing services to taxonomists for standard genome sequencing and annotation.</title>
        <authorList>
            <consortium name="The Broad Institute Genomics Platform"/>
            <consortium name="The Broad Institute Genome Sequencing Center for Infectious Disease"/>
            <person name="Wu L."/>
            <person name="Ma J."/>
        </authorList>
    </citation>
    <scope>NUCLEOTIDE SEQUENCE [LARGE SCALE GENOMIC DNA]</scope>
    <source>
        <strain evidence="5">JCM 15974</strain>
    </source>
</reference>
<feature type="transmembrane region" description="Helical" evidence="1">
    <location>
        <begin position="34"/>
        <end position="51"/>
    </location>
</feature>
<sequence length="497" mass="57423">MIHYILQIIAFQLLFLLTYDLFLKKETFFNWNRIYLLLTPILSLLLPLLRFDFIRNSIPDTYSIQLPEVLITDSPMQVYNLPEVVIASQTEAFNYYSLIPILGYIWYIGITASLLLFIYKIFKIVKLKKTGTTVQSQDITFVSLPNTNAAFSFFKTIYIGNNLSQLKKTNVIEHEKIHVKEYHSFDLIFFEILRILFWFNPLIYIYQNRMAMLQEYIADAKAISITNKKAYYQDLLSQVFQTEKISFINTFFNHSLIKSRLVMLQKSKSKRIYQLKYLLLFPVIAVMLVYSSCSEDQRAIENKEVPLTTISQRAESLLNKIENEGAYTEESEKLFSILMQDINNMPGNELTPENIEIFKNLMQTISKVKPKITEKVEVEGVPFIKLDTAPVHPNCSDLSGAEAKKCFSQEVSKHVANEFNTKLGNDIGLTGRLRIYARFKINKSGDIEDIQVRGPHPSLEEEGMRVIKMLPKMQPGINDGAPVSVLYSLPIIFEVQE</sequence>
<dbReference type="PANTHER" id="PTHR34978:SF3">
    <property type="entry name" value="SLR0241 PROTEIN"/>
    <property type="match status" value="1"/>
</dbReference>
<dbReference type="InterPro" id="IPR037682">
    <property type="entry name" value="TonB_C"/>
</dbReference>
<evidence type="ECO:0000313" key="4">
    <source>
        <dbReference type="EMBL" id="GAA0715042.1"/>
    </source>
</evidence>
<feature type="domain" description="Peptidase M56" evidence="3">
    <location>
        <begin position="162"/>
        <end position="264"/>
    </location>
</feature>
<name>A0ABP3TQ45_9FLAO</name>
<evidence type="ECO:0000256" key="1">
    <source>
        <dbReference type="SAM" id="Phobius"/>
    </source>
</evidence>
<protein>
    <recommendedName>
        <fullName evidence="6">BlaR1 peptidase M56</fullName>
    </recommendedName>
</protein>
<dbReference type="Pfam" id="PF05569">
    <property type="entry name" value="Peptidase_M56"/>
    <property type="match status" value="1"/>
</dbReference>
<dbReference type="RefSeq" id="WP_343910891.1">
    <property type="nucleotide sequence ID" value="NZ_BAAAGE010000001.1"/>
</dbReference>